<accession>A0A6S7H1X8</accession>
<dbReference type="InterPro" id="IPR013783">
    <property type="entry name" value="Ig-like_fold"/>
</dbReference>
<dbReference type="SUPFAM" id="SSF49265">
    <property type="entry name" value="Fibronectin type III"/>
    <property type="match status" value="1"/>
</dbReference>
<sequence length="121" mass="13573">MTNKYRIYKFTSYSIKVQAVNNVGIGNSSDPVLAKIQTTQADDKSPNAGLTAGAVIGAILFVILLFFALFILRRKFLKRQRSESVREFEIWHSKNRMEEPKGQVAKSQPNATAQTGRLNLI</sequence>
<name>A0A6S7H1X8_PARCT</name>
<evidence type="ECO:0000313" key="2">
    <source>
        <dbReference type="Proteomes" id="UP001152795"/>
    </source>
</evidence>
<evidence type="ECO:0000313" key="1">
    <source>
        <dbReference type="EMBL" id="CAB3996546.1"/>
    </source>
</evidence>
<dbReference type="EMBL" id="CACRXK020002893">
    <property type="protein sequence ID" value="CAB3996546.1"/>
    <property type="molecule type" value="Genomic_DNA"/>
</dbReference>
<keyword evidence="2" id="KW-1185">Reference proteome</keyword>
<comment type="caution">
    <text evidence="1">The sequence shown here is derived from an EMBL/GenBank/DDBJ whole genome shotgun (WGS) entry which is preliminary data.</text>
</comment>
<organism evidence="1 2">
    <name type="scientific">Paramuricea clavata</name>
    <name type="common">Red gorgonian</name>
    <name type="synonym">Violescent sea-whip</name>
    <dbReference type="NCBI Taxonomy" id="317549"/>
    <lineage>
        <taxon>Eukaryota</taxon>
        <taxon>Metazoa</taxon>
        <taxon>Cnidaria</taxon>
        <taxon>Anthozoa</taxon>
        <taxon>Octocorallia</taxon>
        <taxon>Malacalcyonacea</taxon>
        <taxon>Plexauridae</taxon>
        <taxon>Paramuricea</taxon>
    </lineage>
</organism>
<dbReference type="AlphaFoldDB" id="A0A6S7H1X8"/>
<dbReference type="InterPro" id="IPR036116">
    <property type="entry name" value="FN3_sf"/>
</dbReference>
<gene>
    <name evidence="1" type="ORF">PACLA_8A042242</name>
</gene>
<dbReference type="Gene3D" id="2.60.40.10">
    <property type="entry name" value="Immunoglobulins"/>
    <property type="match status" value="1"/>
</dbReference>
<reference evidence="1" key="1">
    <citation type="submission" date="2020-04" db="EMBL/GenBank/DDBJ databases">
        <authorList>
            <person name="Alioto T."/>
            <person name="Alioto T."/>
            <person name="Gomez Garrido J."/>
        </authorList>
    </citation>
    <scope>NUCLEOTIDE SEQUENCE</scope>
    <source>
        <strain evidence="1">A484AB</strain>
    </source>
</reference>
<dbReference type="Proteomes" id="UP001152795">
    <property type="component" value="Unassembled WGS sequence"/>
</dbReference>
<proteinExistence type="predicted"/>
<protein>
    <submittedName>
        <fullName evidence="1">Uncharacterized protein</fullName>
    </submittedName>
</protein>